<accession>A0A974HB03</accession>
<protein>
    <submittedName>
        <fullName evidence="1">Uncharacterized protein</fullName>
    </submittedName>
</protein>
<dbReference type="AlphaFoldDB" id="A0A974HB03"/>
<evidence type="ECO:0000313" key="1">
    <source>
        <dbReference type="EMBL" id="OCT70936.1"/>
    </source>
</evidence>
<dbReference type="EMBL" id="CM004479">
    <property type="protein sequence ID" value="OCT70936.1"/>
    <property type="molecule type" value="Genomic_DNA"/>
</dbReference>
<reference evidence="2" key="1">
    <citation type="journal article" date="2016" name="Nature">
        <title>Genome evolution in the allotetraploid frog Xenopus laevis.</title>
        <authorList>
            <person name="Session A.M."/>
            <person name="Uno Y."/>
            <person name="Kwon T."/>
            <person name="Chapman J.A."/>
            <person name="Toyoda A."/>
            <person name="Takahashi S."/>
            <person name="Fukui A."/>
            <person name="Hikosaka A."/>
            <person name="Suzuki A."/>
            <person name="Kondo M."/>
            <person name="van Heeringen S.J."/>
            <person name="Quigley I."/>
            <person name="Heinz S."/>
            <person name="Ogino H."/>
            <person name="Ochi H."/>
            <person name="Hellsten U."/>
            <person name="Lyons J.B."/>
            <person name="Simakov O."/>
            <person name="Putnam N."/>
            <person name="Stites J."/>
            <person name="Kuroki Y."/>
            <person name="Tanaka T."/>
            <person name="Michiue T."/>
            <person name="Watanabe M."/>
            <person name="Bogdanovic O."/>
            <person name="Lister R."/>
            <person name="Georgiou G."/>
            <person name="Paranjpe S.S."/>
            <person name="van Kruijsbergen I."/>
            <person name="Shu S."/>
            <person name="Carlson J."/>
            <person name="Kinoshita T."/>
            <person name="Ohta Y."/>
            <person name="Mawaribuchi S."/>
            <person name="Jenkins J."/>
            <person name="Grimwood J."/>
            <person name="Schmutz J."/>
            <person name="Mitros T."/>
            <person name="Mozaffari S.V."/>
            <person name="Suzuki Y."/>
            <person name="Haramoto Y."/>
            <person name="Yamamoto T.S."/>
            <person name="Takagi C."/>
            <person name="Heald R."/>
            <person name="Miller K."/>
            <person name="Haudenschild C."/>
            <person name="Kitzman J."/>
            <person name="Nakayama T."/>
            <person name="Izutsu Y."/>
            <person name="Robert J."/>
            <person name="Fortriede J."/>
            <person name="Burns K."/>
            <person name="Lotay V."/>
            <person name="Karimi K."/>
            <person name="Yasuoka Y."/>
            <person name="Dichmann D.S."/>
            <person name="Flajnik M.F."/>
            <person name="Houston D.W."/>
            <person name="Shendure J."/>
            <person name="DuPasquier L."/>
            <person name="Vize P.D."/>
            <person name="Zorn A.M."/>
            <person name="Ito M."/>
            <person name="Marcotte E.M."/>
            <person name="Wallingford J.B."/>
            <person name="Ito Y."/>
            <person name="Asashima M."/>
            <person name="Ueno N."/>
            <person name="Matsuda Y."/>
            <person name="Veenstra G.J."/>
            <person name="Fujiyama A."/>
            <person name="Harland R.M."/>
            <person name="Taira M."/>
            <person name="Rokhsar D.S."/>
        </authorList>
    </citation>
    <scope>NUCLEOTIDE SEQUENCE [LARGE SCALE GENOMIC DNA]</scope>
    <source>
        <strain evidence="2">J</strain>
    </source>
</reference>
<dbReference type="Proteomes" id="UP000694892">
    <property type="component" value="Chromosome 7S"/>
</dbReference>
<evidence type="ECO:0000313" key="2">
    <source>
        <dbReference type="Proteomes" id="UP000694892"/>
    </source>
</evidence>
<name>A0A974HB03_XENLA</name>
<gene>
    <name evidence="1" type="ORF">XELAEV_18037850mg</name>
</gene>
<organism evidence="1 2">
    <name type="scientific">Xenopus laevis</name>
    <name type="common">African clawed frog</name>
    <dbReference type="NCBI Taxonomy" id="8355"/>
    <lineage>
        <taxon>Eukaryota</taxon>
        <taxon>Metazoa</taxon>
        <taxon>Chordata</taxon>
        <taxon>Craniata</taxon>
        <taxon>Vertebrata</taxon>
        <taxon>Euteleostomi</taxon>
        <taxon>Amphibia</taxon>
        <taxon>Batrachia</taxon>
        <taxon>Anura</taxon>
        <taxon>Pipoidea</taxon>
        <taxon>Pipidae</taxon>
        <taxon>Xenopodinae</taxon>
        <taxon>Xenopus</taxon>
        <taxon>Xenopus</taxon>
    </lineage>
</organism>
<sequence length="68" mass="8035">MMPPAILNWGTYWHLKTHKGEFCLGKLFEERELPSISSRHFGKSMCVFAYSLTHLKLDVFWDVNQHPK</sequence>
<proteinExistence type="predicted"/>